<evidence type="ECO:0000313" key="2">
    <source>
        <dbReference type="EMBL" id="MCH7414936.1"/>
    </source>
</evidence>
<feature type="transmembrane region" description="Helical" evidence="1">
    <location>
        <begin position="41"/>
        <end position="59"/>
    </location>
</feature>
<proteinExistence type="predicted"/>
<evidence type="ECO:0000313" key="3">
    <source>
        <dbReference type="Proteomes" id="UP001165430"/>
    </source>
</evidence>
<feature type="transmembrane region" description="Helical" evidence="1">
    <location>
        <begin position="65"/>
        <end position="84"/>
    </location>
</feature>
<dbReference type="Proteomes" id="UP001165430">
    <property type="component" value="Unassembled WGS sequence"/>
</dbReference>
<evidence type="ECO:0008006" key="4">
    <source>
        <dbReference type="Google" id="ProtNLM"/>
    </source>
</evidence>
<reference evidence="2" key="1">
    <citation type="submission" date="2022-03" db="EMBL/GenBank/DDBJ databases">
        <title>De novo assembled genomes of Belliella spp. (Cyclobacteriaceae) strains.</title>
        <authorList>
            <person name="Szabo A."/>
            <person name="Korponai K."/>
            <person name="Felfoldi T."/>
        </authorList>
    </citation>
    <scope>NUCLEOTIDE SEQUENCE</scope>
    <source>
        <strain evidence="2">DSM 111903</strain>
    </source>
</reference>
<gene>
    <name evidence="2" type="ORF">MM213_15655</name>
</gene>
<accession>A0ABS9VES2</accession>
<feature type="transmembrane region" description="Helical" evidence="1">
    <location>
        <begin position="124"/>
        <end position="144"/>
    </location>
</feature>
<keyword evidence="3" id="KW-1185">Reference proteome</keyword>
<comment type="caution">
    <text evidence="2">The sequence shown here is derived from an EMBL/GenBank/DDBJ whole genome shotgun (WGS) entry which is preliminary data.</text>
</comment>
<protein>
    <recommendedName>
        <fullName evidence="4">DUF2306 domain-containing protein</fullName>
    </recommendedName>
</protein>
<evidence type="ECO:0000256" key="1">
    <source>
        <dbReference type="SAM" id="Phobius"/>
    </source>
</evidence>
<sequence>MENLLKITLYFHVAFGFTALLAGVLAIFFPKGGKNHNVSGIVYYWCMIGIGTTAFVIAIPKGNMFLLMIGGFSTYMTLTGRRYLQLRKSKLPKFSNLDLFFRIVALATILIPIIYFGINGVADLGDFGIVFTVFGFFLLSMLWMDFKAGDKLHTFSKNWFLGMHISRMMGAFIATFTAFLLINWQSDPVFIAWLLPTVIFTPVIIYYQRKFKTKSKTATLS</sequence>
<keyword evidence="1" id="KW-1133">Transmembrane helix</keyword>
<keyword evidence="1" id="KW-0812">Transmembrane</keyword>
<feature type="transmembrane region" description="Helical" evidence="1">
    <location>
        <begin position="190"/>
        <end position="207"/>
    </location>
</feature>
<dbReference type="EMBL" id="JAKZGO010000015">
    <property type="protein sequence ID" value="MCH7414936.1"/>
    <property type="molecule type" value="Genomic_DNA"/>
</dbReference>
<dbReference type="RefSeq" id="WP_241413753.1">
    <property type="nucleotide sequence ID" value="NZ_JAKZGO010000015.1"/>
</dbReference>
<keyword evidence="1" id="KW-0472">Membrane</keyword>
<feature type="transmembrane region" description="Helical" evidence="1">
    <location>
        <begin position="7"/>
        <end position="29"/>
    </location>
</feature>
<feature type="transmembrane region" description="Helical" evidence="1">
    <location>
        <begin position="96"/>
        <end position="118"/>
    </location>
</feature>
<name>A0ABS9VES2_9BACT</name>
<feature type="transmembrane region" description="Helical" evidence="1">
    <location>
        <begin position="165"/>
        <end position="184"/>
    </location>
</feature>
<organism evidence="2 3">
    <name type="scientific">Belliella alkalica</name>
    <dbReference type="NCBI Taxonomy" id="1730871"/>
    <lineage>
        <taxon>Bacteria</taxon>
        <taxon>Pseudomonadati</taxon>
        <taxon>Bacteroidota</taxon>
        <taxon>Cytophagia</taxon>
        <taxon>Cytophagales</taxon>
        <taxon>Cyclobacteriaceae</taxon>
        <taxon>Belliella</taxon>
    </lineage>
</organism>